<evidence type="ECO:0000313" key="2">
    <source>
        <dbReference type="Proteomes" id="UP000501690"/>
    </source>
</evidence>
<name>A0A4D6LP94_VIGUN</name>
<evidence type="ECO:0000313" key="1">
    <source>
        <dbReference type="EMBL" id="QCD90238.1"/>
    </source>
</evidence>
<reference evidence="1 2" key="1">
    <citation type="submission" date="2019-04" db="EMBL/GenBank/DDBJ databases">
        <title>An improved genome assembly and genetic linkage map for asparagus bean, Vigna unguiculata ssp. sesquipedialis.</title>
        <authorList>
            <person name="Xia Q."/>
            <person name="Zhang R."/>
            <person name="Dong Y."/>
        </authorList>
    </citation>
    <scope>NUCLEOTIDE SEQUENCE [LARGE SCALE GENOMIC DNA]</scope>
    <source>
        <tissue evidence="1">Leaf</tissue>
    </source>
</reference>
<dbReference type="AlphaFoldDB" id="A0A4D6LP94"/>
<sequence>MKCLENIVWYYLAQARGTRLSENSWEPGTFHCSCSSGEEPHLWARGGLAQVRKAHPSENSQNSAELFGCSLA</sequence>
<gene>
    <name evidence="1" type="ORF">DEO72_LG4g1193</name>
</gene>
<proteinExistence type="predicted"/>
<keyword evidence="2" id="KW-1185">Reference proteome</keyword>
<accession>A0A4D6LP94</accession>
<dbReference type="EMBL" id="CP039348">
    <property type="protein sequence ID" value="QCD90238.1"/>
    <property type="molecule type" value="Genomic_DNA"/>
</dbReference>
<protein>
    <submittedName>
        <fullName evidence="1">Uncharacterized protein</fullName>
    </submittedName>
</protein>
<dbReference type="Proteomes" id="UP000501690">
    <property type="component" value="Linkage Group LG4"/>
</dbReference>
<organism evidence="1 2">
    <name type="scientific">Vigna unguiculata</name>
    <name type="common">Cowpea</name>
    <dbReference type="NCBI Taxonomy" id="3917"/>
    <lineage>
        <taxon>Eukaryota</taxon>
        <taxon>Viridiplantae</taxon>
        <taxon>Streptophyta</taxon>
        <taxon>Embryophyta</taxon>
        <taxon>Tracheophyta</taxon>
        <taxon>Spermatophyta</taxon>
        <taxon>Magnoliopsida</taxon>
        <taxon>eudicotyledons</taxon>
        <taxon>Gunneridae</taxon>
        <taxon>Pentapetalae</taxon>
        <taxon>rosids</taxon>
        <taxon>fabids</taxon>
        <taxon>Fabales</taxon>
        <taxon>Fabaceae</taxon>
        <taxon>Papilionoideae</taxon>
        <taxon>50 kb inversion clade</taxon>
        <taxon>NPAAA clade</taxon>
        <taxon>indigoferoid/millettioid clade</taxon>
        <taxon>Phaseoleae</taxon>
        <taxon>Vigna</taxon>
    </lineage>
</organism>